<comment type="caution">
    <text evidence="1">The sequence shown here is derived from an EMBL/GenBank/DDBJ whole genome shotgun (WGS) entry which is preliminary data.</text>
</comment>
<evidence type="ECO:0000313" key="1">
    <source>
        <dbReference type="EMBL" id="GKT51401.1"/>
    </source>
</evidence>
<organism evidence="1 2">
    <name type="scientific">Colletotrichum spaethianum</name>
    <dbReference type="NCBI Taxonomy" id="700344"/>
    <lineage>
        <taxon>Eukaryota</taxon>
        <taxon>Fungi</taxon>
        <taxon>Dikarya</taxon>
        <taxon>Ascomycota</taxon>
        <taxon>Pezizomycotina</taxon>
        <taxon>Sordariomycetes</taxon>
        <taxon>Hypocreomycetidae</taxon>
        <taxon>Glomerellales</taxon>
        <taxon>Glomerellaceae</taxon>
        <taxon>Colletotrichum</taxon>
        <taxon>Colletotrichum spaethianum species complex</taxon>
    </lineage>
</organism>
<dbReference type="Proteomes" id="UP001055115">
    <property type="component" value="Unassembled WGS sequence"/>
</dbReference>
<proteinExistence type="predicted"/>
<name>A0AA37PFL3_9PEZI</name>
<accession>A0AA37PFL3</accession>
<dbReference type="AlphaFoldDB" id="A0AA37PFL3"/>
<protein>
    <submittedName>
        <fullName evidence="1">Uncharacterized protein</fullName>
    </submittedName>
</protein>
<reference evidence="1 2" key="1">
    <citation type="submission" date="2022-03" db="EMBL/GenBank/DDBJ databases">
        <title>Genome data of Colletotrichum spp.</title>
        <authorList>
            <person name="Utami Y.D."/>
            <person name="Hiruma K."/>
        </authorList>
    </citation>
    <scope>NUCLEOTIDE SEQUENCE [LARGE SCALE GENOMIC DNA]</scope>
    <source>
        <strain evidence="1 2">MAFF 239500</strain>
    </source>
</reference>
<keyword evidence="2" id="KW-1185">Reference proteome</keyword>
<dbReference type="EMBL" id="BQXU01000048">
    <property type="protein sequence ID" value="GKT51401.1"/>
    <property type="molecule type" value="Genomic_DNA"/>
</dbReference>
<dbReference type="RefSeq" id="XP_049133751.1">
    <property type="nucleotide sequence ID" value="XM_049277794.1"/>
</dbReference>
<gene>
    <name evidence="1" type="ORF">ColSpa_11582</name>
</gene>
<evidence type="ECO:0000313" key="2">
    <source>
        <dbReference type="Proteomes" id="UP001055115"/>
    </source>
</evidence>
<sequence>MLERIHRTEATRRFAWFQLIGTINMKMHDGCHLACQVSWNEWAGFADGHEGDEMEREEKVRVKL</sequence>
<dbReference type="GeneID" id="73332384"/>